<evidence type="ECO:0000313" key="7">
    <source>
        <dbReference type="Proteomes" id="UP001583193"/>
    </source>
</evidence>
<accession>A0ABR3Y0Z6</accession>
<keyword evidence="2" id="KW-0479">Metal-binding</keyword>
<protein>
    <recommendedName>
        <fullName evidence="5">Alcohol dehydrogenase-like C-terminal domain-containing protein</fullName>
    </recommendedName>
</protein>
<keyword evidence="7" id="KW-1185">Reference proteome</keyword>
<evidence type="ECO:0000256" key="1">
    <source>
        <dbReference type="ARBA" id="ARBA00001947"/>
    </source>
</evidence>
<dbReference type="InterPro" id="IPR036291">
    <property type="entry name" value="NAD(P)-bd_dom_sf"/>
</dbReference>
<dbReference type="Proteomes" id="UP001583193">
    <property type="component" value="Unassembled WGS sequence"/>
</dbReference>
<comment type="cofactor">
    <cofactor evidence="1">
        <name>Zn(2+)</name>
        <dbReference type="ChEBI" id="CHEBI:29105"/>
    </cofactor>
</comment>
<sequence>MYGALKKLDKFCQEGDWVVLMGAGGGLGHFESKRDICLHSGATAFVDLKEDVEKKVRGISDGLGAHAVVVVVGLEPAYETGAKLLRPLGTLVCVGLPRPDYHIPISPLDCVNKGYRIVGSAVGTEEEMQALLKLAAAGKVSSAYEVFDFEKVNDVMAKLEHYQVNGRAVLKIADGENSRL</sequence>
<dbReference type="EMBL" id="JAVDPF010000007">
    <property type="protein sequence ID" value="KAL1881587.1"/>
    <property type="molecule type" value="Genomic_DNA"/>
</dbReference>
<dbReference type="SUPFAM" id="SSF51735">
    <property type="entry name" value="NAD(P)-binding Rossmann-fold domains"/>
    <property type="match status" value="1"/>
</dbReference>
<gene>
    <name evidence="6" type="ORF">Plec18167_003184</name>
</gene>
<keyword evidence="4" id="KW-0560">Oxidoreductase</keyword>
<organism evidence="6 7">
    <name type="scientific">Paecilomyces lecythidis</name>
    <dbReference type="NCBI Taxonomy" id="3004212"/>
    <lineage>
        <taxon>Eukaryota</taxon>
        <taxon>Fungi</taxon>
        <taxon>Dikarya</taxon>
        <taxon>Ascomycota</taxon>
        <taxon>Pezizomycotina</taxon>
        <taxon>Eurotiomycetes</taxon>
        <taxon>Eurotiomycetidae</taxon>
        <taxon>Eurotiales</taxon>
        <taxon>Thermoascaceae</taxon>
        <taxon>Paecilomyces</taxon>
    </lineage>
</organism>
<keyword evidence="3" id="KW-0862">Zinc</keyword>
<feature type="domain" description="Alcohol dehydrogenase-like C-terminal" evidence="5">
    <location>
        <begin position="30"/>
        <end position="136"/>
    </location>
</feature>
<comment type="caution">
    <text evidence="6">The sequence shown here is derived from an EMBL/GenBank/DDBJ whole genome shotgun (WGS) entry which is preliminary data.</text>
</comment>
<evidence type="ECO:0000256" key="3">
    <source>
        <dbReference type="ARBA" id="ARBA00022833"/>
    </source>
</evidence>
<evidence type="ECO:0000259" key="5">
    <source>
        <dbReference type="Pfam" id="PF00107"/>
    </source>
</evidence>
<dbReference type="Gene3D" id="3.90.180.10">
    <property type="entry name" value="Medium-chain alcohol dehydrogenases, catalytic domain"/>
    <property type="match status" value="1"/>
</dbReference>
<dbReference type="PANTHER" id="PTHR42940">
    <property type="entry name" value="ALCOHOL DEHYDROGENASE 1-RELATED"/>
    <property type="match status" value="1"/>
</dbReference>
<dbReference type="Pfam" id="PF00107">
    <property type="entry name" value="ADH_zinc_N"/>
    <property type="match status" value="1"/>
</dbReference>
<evidence type="ECO:0000313" key="6">
    <source>
        <dbReference type="EMBL" id="KAL1881587.1"/>
    </source>
</evidence>
<dbReference type="InterPro" id="IPR013149">
    <property type="entry name" value="ADH-like_C"/>
</dbReference>
<name>A0ABR3Y0Z6_9EURO</name>
<proteinExistence type="predicted"/>
<dbReference type="Gene3D" id="3.40.50.720">
    <property type="entry name" value="NAD(P)-binding Rossmann-like Domain"/>
    <property type="match status" value="1"/>
</dbReference>
<evidence type="ECO:0000256" key="2">
    <source>
        <dbReference type="ARBA" id="ARBA00022723"/>
    </source>
</evidence>
<reference evidence="6 7" key="1">
    <citation type="journal article" date="2024" name="IMA Fungus">
        <title>IMA Genome - F19 : A genome assembly and annotation guide to empower mycologists, including annotated draft genome sequences of Ceratocystis pirilliformis, Diaporthe australafricana, Fusarium ophioides, Paecilomyces lecythidis, and Sporothrix stenoceras.</title>
        <authorList>
            <person name="Aylward J."/>
            <person name="Wilson A.M."/>
            <person name="Visagie C.M."/>
            <person name="Spraker J."/>
            <person name="Barnes I."/>
            <person name="Buitendag C."/>
            <person name="Ceriani C."/>
            <person name="Del Mar Angel L."/>
            <person name="du Plessis D."/>
            <person name="Fuchs T."/>
            <person name="Gasser K."/>
            <person name="Kramer D."/>
            <person name="Li W."/>
            <person name="Munsamy K."/>
            <person name="Piso A."/>
            <person name="Price J.L."/>
            <person name="Sonnekus B."/>
            <person name="Thomas C."/>
            <person name="van der Nest A."/>
            <person name="van Dijk A."/>
            <person name="van Heerden A."/>
            <person name="van Vuuren N."/>
            <person name="Yilmaz N."/>
            <person name="Duong T.A."/>
            <person name="van der Merwe N.A."/>
            <person name="Wingfield M.J."/>
            <person name="Wingfield B.D."/>
        </authorList>
    </citation>
    <scope>NUCLEOTIDE SEQUENCE [LARGE SCALE GENOMIC DNA]</scope>
    <source>
        <strain evidence="6 7">CMW 18167</strain>
    </source>
</reference>
<dbReference type="PANTHER" id="PTHR42940:SF2">
    <property type="entry name" value="DEHYDROGENASE FAMILY OXIDOREDUCTASE, PUTATIVE (JCVI)-RELATED"/>
    <property type="match status" value="1"/>
</dbReference>
<evidence type="ECO:0000256" key="4">
    <source>
        <dbReference type="ARBA" id="ARBA00023002"/>
    </source>
</evidence>